<gene>
    <name evidence="1" type="ORF">CgunFtcFv8_004150</name>
</gene>
<keyword evidence="2" id="KW-1185">Reference proteome</keyword>
<organism evidence="1 2">
    <name type="scientific">Champsocephalus gunnari</name>
    <name type="common">Mackerel icefish</name>
    <dbReference type="NCBI Taxonomy" id="52237"/>
    <lineage>
        <taxon>Eukaryota</taxon>
        <taxon>Metazoa</taxon>
        <taxon>Chordata</taxon>
        <taxon>Craniata</taxon>
        <taxon>Vertebrata</taxon>
        <taxon>Euteleostomi</taxon>
        <taxon>Actinopterygii</taxon>
        <taxon>Neopterygii</taxon>
        <taxon>Teleostei</taxon>
        <taxon>Neoteleostei</taxon>
        <taxon>Acanthomorphata</taxon>
        <taxon>Eupercaria</taxon>
        <taxon>Perciformes</taxon>
        <taxon>Notothenioidei</taxon>
        <taxon>Channichthyidae</taxon>
        <taxon>Champsocephalus</taxon>
    </lineage>
</organism>
<reference evidence="1 2" key="1">
    <citation type="journal article" date="2023" name="Mol. Biol. Evol.">
        <title>Genomics of Secondarily Temperate Adaptation in the Only Non-Antarctic Icefish.</title>
        <authorList>
            <person name="Rivera-Colon A.G."/>
            <person name="Rayamajhi N."/>
            <person name="Minhas B.F."/>
            <person name="Madrigal G."/>
            <person name="Bilyk K.T."/>
            <person name="Yoon V."/>
            <person name="Hune M."/>
            <person name="Gregory S."/>
            <person name="Cheng C.H.C."/>
            <person name="Catchen J.M."/>
        </authorList>
    </citation>
    <scope>NUCLEOTIDE SEQUENCE [LARGE SCALE GENOMIC DNA]</scope>
    <source>
        <tissue evidence="1">White muscle</tissue>
    </source>
</reference>
<proteinExistence type="predicted"/>
<dbReference type="Proteomes" id="UP001331515">
    <property type="component" value="Unassembled WGS sequence"/>
</dbReference>
<comment type="caution">
    <text evidence="1">The sequence shown here is derived from an EMBL/GenBank/DDBJ whole genome shotgun (WGS) entry which is preliminary data.</text>
</comment>
<name>A0AAN8E4M2_CHAGU</name>
<evidence type="ECO:0000313" key="2">
    <source>
        <dbReference type="Proteomes" id="UP001331515"/>
    </source>
</evidence>
<evidence type="ECO:0000313" key="1">
    <source>
        <dbReference type="EMBL" id="KAK5932448.1"/>
    </source>
</evidence>
<dbReference type="AlphaFoldDB" id="A0AAN8E4M2"/>
<accession>A0AAN8E4M2</accession>
<dbReference type="EMBL" id="JAURVH010001515">
    <property type="protein sequence ID" value="KAK5932448.1"/>
    <property type="molecule type" value="Genomic_DNA"/>
</dbReference>
<sequence>MARGKINRYHLANVMNNMLYTFERNMWGALIGSTGFLPLKRLKINVFVPAHCKLHAIPHMPDGKRCAAWRNIQGGTKPEAEAQSKDFP</sequence>
<protein>
    <submittedName>
        <fullName evidence="1">Uncharacterized protein</fullName>
    </submittedName>
</protein>